<proteinExistence type="predicted"/>
<dbReference type="Pfam" id="PF14584">
    <property type="entry name" value="DUF4446"/>
    <property type="match status" value="1"/>
</dbReference>
<gene>
    <name evidence="3" type="ORF">ACFFK0_00495</name>
</gene>
<protein>
    <submittedName>
        <fullName evidence="3">DUF4446 family protein</fullName>
    </submittedName>
</protein>
<organism evidence="3 4">
    <name type="scientific">Paenibacillus chartarius</name>
    <dbReference type="NCBI Taxonomy" id="747481"/>
    <lineage>
        <taxon>Bacteria</taxon>
        <taxon>Bacillati</taxon>
        <taxon>Bacillota</taxon>
        <taxon>Bacilli</taxon>
        <taxon>Bacillales</taxon>
        <taxon>Paenibacillaceae</taxon>
        <taxon>Paenibacillus</taxon>
    </lineage>
</organism>
<feature type="transmembrane region" description="Helical" evidence="2">
    <location>
        <begin position="12"/>
        <end position="36"/>
    </location>
</feature>
<sequence length="166" mass="18460">MAEDWVYTETGMIAIAALAIAAVCFILVIVLSVSLAKAKKRYKRLSAGNDGANMEGLLLDIRDQLQAIRSEQQVQKDTMNTIQAKIKTMKSKVGIHRYNAFHAEGSDMSFTIAMLDEETNGIVVTGIHSRDQTYVYAKPIENGQSKYNLSPEEKETITRTLRSSTQ</sequence>
<reference evidence="3 4" key="1">
    <citation type="submission" date="2024-09" db="EMBL/GenBank/DDBJ databases">
        <authorList>
            <person name="Sun Q."/>
            <person name="Mori K."/>
        </authorList>
    </citation>
    <scope>NUCLEOTIDE SEQUENCE [LARGE SCALE GENOMIC DNA]</scope>
    <source>
        <strain evidence="3 4">CCM 7759</strain>
    </source>
</reference>
<comment type="caution">
    <text evidence="3">The sequence shown here is derived from an EMBL/GenBank/DDBJ whole genome shotgun (WGS) entry which is preliminary data.</text>
</comment>
<dbReference type="RefSeq" id="WP_377467536.1">
    <property type="nucleotide sequence ID" value="NZ_JBHLWN010000004.1"/>
</dbReference>
<name>A0ABV6DE66_9BACL</name>
<keyword evidence="4" id="KW-1185">Reference proteome</keyword>
<keyword evidence="2" id="KW-1133">Transmembrane helix</keyword>
<dbReference type="InterPro" id="IPR027981">
    <property type="entry name" value="DUF4446"/>
</dbReference>
<evidence type="ECO:0000313" key="3">
    <source>
        <dbReference type="EMBL" id="MFC0210936.1"/>
    </source>
</evidence>
<dbReference type="EMBL" id="JBHLWN010000004">
    <property type="protein sequence ID" value="MFC0210936.1"/>
    <property type="molecule type" value="Genomic_DNA"/>
</dbReference>
<accession>A0ABV6DE66</accession>
<feature type="region of interest" description="Disordered" evidence="1">
    <location>
        <begin position="144"/>
        <end position="166"/>
    </location>
</feature>
<evidence type="ECO:0000313" key="4">
    <source>
        <dbReference type="Proteomes" id="UP001589776"/>
    </source>
</evidence>
<dbReference type="Proteomes" id="UP001589776">
    <property type="component" value="Unassembled WGS sequence"/>
</dbReference>
<evidence type="ECO:0000256" key="2">
    <source>
        <dbReference type="SAM" id="Phobius"/>
    </source>
</evidence>
<evidence type="ECO:0000256" key="1">
    <source>
        <dbReference type="SAM" id="MobiDB-lite"/>
    </source>
</evidence>
<keyword evidence="2" id="KW-0472">Membrane</keyword>
<keyword evidence="2" id="KW-0812">Transmembrane</keyword>